<gene>
    <name evidence="1" type="ORF">HPDFL43_05680</name>
</gene>
<comment type="caution">
    <text evidence="1">The sequence shown here is derived from an EMBL/GenBank/DDBJ whole genome shotgun (WGS) entry which is preliminary data.</text>
</comment>
<dbReference type="STRING" id="411684.HPDFL43_05680"/>
<dbReference type="SUPFAM" id="SSF109604">
    <property type="entry name" value="HD-domain/PDEase-like"/>
    <property type="match status" value="1"/>
</dbReference>
<proteinExistence type="predicted"/>
<dbReference type="EMBL" id="ABIA03000002">
    <property type="protein sequence ID" value="EDQ33919.1"/>
    <property type="molecule type" value="Genomic_DNA"/>
</dbReference>
<accession>A9D4N6</accession>
<protein>
    <recommendedName>
        <fullName evidence="3">HD superfamily hydrolase</fullName>
    </recommendedName>
</protein>
<evidence type="ECO:0000313" key="1">
    <source>
        <dbReference type="EMBL" id="EDQ33919.1"/>
    </source>
</evidence>
<sequence>MQSTRLAPAPVWSFRPDGSVRDLAAPDPLEIDFFAMANGLSKLARFNGSNPGLAYSVAQHSVMGAEAIHNETGDAQLAAWFLLHDGEEHLVGDKPTPAQALLVATIADASELAAASADYCWDRIKRKWREAGWLAAALGLPDAGAQADLDDYDRRMCNAEMLALFGPAAHARTIPTVTRAPLRLKGAIRPWAPMKAEERFIECAHRFIGEERLYEQRSIHAAHVAFKS</sequence>
<keyword evidence="2" id="KW-1185">Reference proteome</keyword>
<reference evidence="1 2" key="1">
    <citation type="submission" date="2007-10" db="EMBL/GenBank/DDBJ databases">
        <authorList>
            <person name="Wagner-Dobler I."/>
            <person name="Ferriera S."/>
            <person name="Johnson J."/>
            <person name="Kravitz S."/>
            <person name="Beeson K."/>
            <person name="Sutton G."/>
            <person name="Rogers Y.-H."/>
            <person name="Friedman R."/>
            <person name="Frazier M."/>
            <person name="Venter J.C."/>
        </authorList>
    </citation>
    <scope>NUCLEOTIDE SEQUENCE [LARGE SCALE GENOMIC DNA]</scope>
    <source>
        <strain evidence="1 2">DFL-43</strain>
    </source>
</reference>
<evidence type="ECO:0008006" key="3">
    <source>
        <dbReference type="Google" id="ProtNLM"/>
    </source>
</evidence>
<dbReference type="Gene3D" id="1.10.3210.10">
    <property type="entry name" value="Hypothetical protein af1432"/>
    <property type="match status" value="1"/>
</dbReference>
<dbReference type="eggNOG" id="COG1896">
    <property type="taxonomic scope" value="Bacteria"/>
</dbReference>
<dbReference type="AlphaFoldDB" id="A9D4N6"/>
<evidence type="ECO:0000313" key="2">
    <source>
        <dbReference type="Proteomes" id="UP000004291"/>
    </source>
</evidence>
<dbReference type="RefSeq" id="WP_007196925.1">
    <property type="nucleotide sequence ID" value="NZ_CM002917.1"/>
</dbReference>
<name>A9D4N6_HOEPD</name>
<dbReference type="HOGENOM" id="CLU_1213487_0_0_5"/>
<dbReference type="Proteomes" id="UP000004291">
    <property type="component" value="Chromosome"/>
</dbReference>
<organism evidence="1 2">
    <name type="scientific">Hoeflea phototrophica (strain DSM 17068 / NCIMB 14078 / DFL-43)</name>
    <dbReference type="NCBI Taxonomy" id="411684"/>
    <lineage>
        <taxon>Bacteria</taxon>
        <taxon>Pseudomonadati</taxon>
        <taxon>Pseudomonadota</taxon>
        <taxon>Alphaproteobacteria</taxon>
        <taxon>Hyphomicrobiales</taxon>
        <taxon>Rhizobiaceae</taxon>
        <taxon>Hoeflea</taxon>
    </lineage>
</organism>
<reference evidence="1 2" key="2">
    <citation type="submission" date="2012-06" db="EMBL/GenBank/DDBJ databases">
        <authorList>
            <person name="Fiebig A."/>
        </authorList>
    </citation>
    <scope>NUCLEOTIDE SEQUENCE [LARGE SCALE GENOMIC DNA]</scope>
    <source>
        <strain evidence="1 2">DFL-43</strain>
    </source>
</reference>